<dbReference type="Pfam" id="PF01012">
    <property type="entry name" value="ETF"/>
    <property type="match status" value="1"/>
</dbReference>
<dbReference type="Proteomes" id="UP000474967">
    <property type="component" value="Unassembled WGS sequence"/>
</dbReference>
<dbReference type="AlphaFoldDB" id="A0A6L9XT66"/>
<dbReference type="PANTHER" id="PTHR21294:SF8">
    <property type="entry name" value="ELECTRON TRANSFER FLAVOPROTEIN SUBUNIT BETA"/>
    <property type="match status" value="1"/>
</dbReference>
<dbReference type="PIRSF" id="PIRSF000090">
    <property type="entry name" value="Beta-ETF"/>
    <property type="match status" value="1"/>
</dbReference>
<dbReference type="SMART" id="SM00893">
    <property type="entry name" value="ETF"/>
    <property type="match status" value="1"/>
</dbReference>
<organism evidence="8 9">
    <name type="scientific">Leifsonia tongyongensis</name>
    <dbReference type="NCBI Taxonomy" id="1268043"/>
    <lineage>
        <taxon>Bacteria</taxon>
        <taxon>Bacillati</taxon>
        <taxon>Actinomycetota</taxon>
        <taxon>Actinomycetes</taxon>
        <taxon>Micrococcales</taxon>
        <taxon>Microbacteriaceae</taxon>
        <taxon>Leifsonia</taxon>
    </lineage>
</organism>
<comment type="caution">
    <text evidence="8">The sequence shown here is derived from an EMBL/GenBank/DDBJ whole genome shotgun (WGS) entry which is preliminary data.</text>
</comment>
<evidence type="ECO:0000256" key="5">
    <source>
        <dbReference type="ARBA" id="ARBA00022982"/>
    </source>
</evidence>
<gene>
    <name evidence="8" type="ORF">G3T36_01820</name>
</gene>
<dbReference type="InterPro" id="IPR012255">
    <property type="entry name" value="ETF_b"/>
</dbReference>
<evidence type="ECO:0000256" key="2">
    <source>
        <dbReference type="ARBA" id="ARBA00007557"/>
    </source>
</evidence>
<evidence type="ECO:0000313" key="9">
    <source>
        <dbReference type="Proteomes" id="UP000474967"/>
    </source>
</evidence>
<evidence type="ECO:0000313" key="8">
    <source>
        <dbReference type="EMBL" id="NEN04601.1"/>
    </source>
</evidence>
<keyword evidence="9" id="KW-1185">Reference proteome</keyword>
<dbReference type="PANTHER" id="PTHR21294">
    <property type="entry name" value="ELECTRON TRANSFER FLAVOPROTEIN BETA-SUBUNIT"/>
    <property type="match status" value="1"/>
</dbReference>
<dbReference type="RefSeq" id="WP_163287704.1">
    <property type="nucleotide sequence ID" value="NZ_JAAGWY010000001.1"/>
</dbReference>
<dbReference type="Gene3D" id="3.40.50.620">
    <property type="entry name" value="HUPs"/>
    <property type="match status" value="1"/>
</dbReference>
<name>A0A6L9XT66_9MICO</name>
<evidence type="ECO:0000256" key="3">
    <source>
        <dbReference type="ARBA" id="ARBA00011355"/>
    </source>
</evidence>
<sequence length="260" mass="26999">MRIVVLVKEVPDTYGDRRLDLQTGLADREASERVLDEIGERALEVALSHVDAHPETEVVVVSMASEAASATLRKALSMGAASVLQVADEQLAGADLGVTARVLAAAARRVGFDLVITGNMSTDGDGGVLPAMLGEHLGVPAVTSLSTVVLTDDAVSGTRTTDHGSATVSAQLPAVISITEALPDARFPNFKGIMAAKKKPFETVTLADLDVGIDPATVPQSIMTAVEARPPRGAGVKIEDDGNAGERLAAFLIENRLVEG</sequence>
<comment type="cofactor">
    <cofactor evidence="1">
        <name>FAD</name>
        <dbReference type="ChEBI" id="CHEBI:57692"/>
    </cofactor>
</comment>
<proteinExistence type="inferred from homology"/>
<keyword evidence="5" id="KW-0249">Electron transport</keyword>
<protein>
    <submittedName>
        <fullName evidence="8">Electron transfer flavoprotein subunit beta/FixA family protein</fullName>
    </submittedName>
</protein>
<comment type="subunit">
    <text evidence="3">Heterodimer of an alpha and a beta subunit.</text>
</comment>
<dbReference type="GO" id="GO:0005829">
    <property type="term" value="C:cytosol"/>
    <property type="evidence" value="ECO:0007669"/>
    <property type="project" value="TreeGrafter"/>
</dbReference>
<keyword evidence="4" id="KW-0813">Transport</keyword>
<feature type="domain" description="Electron transfer flavoprotein alpha/beta-subunit N-terminal" evidence="7">
    <location>
        <begin position="23"/>
        <end position="213"/>
    </location>
</feature>
<reference evidence="8 9" key="1">
    <citation type="journal article" date="2014" name="J. Microbiol.">
        <title>Diaminobutyricibacter tongyongensis gen. nov., sp. nov. and Homoserinibacter gongjuensis gen. nov., sp. nov. belong to the family Microbacteriaceae.</title>
        <authorList>
            <person name="Kim S.J."/>
            <person name="Ahn J.H."/>
            <person name="Weon H.Y."/>
            <person name="Hamada M."/>
            <person name="Suzuki K."/>
            <person name="Kwon S.W."/>
        </authorList>
    </citation>
    <scope>NUCLEOTIDE SEQUENCE [LARGE SCALE GENOMIC DNA]</scope>
    <source>
        <strain evidence="8 9">NBRC 108724</strain>
    </source>
</reference>
<evidence type="ECO:0000256" key="6">
    <source>
        <dbReference type="ARBA" id="ARBA00025649"/>
    </source>
</evidence>
<dbReference type="EMBL" id="JAAGWY010000001">
    <property type="protein sequence ID" value="NEN04601.1"/>
    <property type="molecule type" value="Genomic_DNA"/>
</dbReference>
<dbReference type="GO" id="GO:0009055">
    <property type="term" value="F:electron transfer activity"/>
    <property type="evidence" value="ECO:0007669"/>
    <property type="project" value="InterPro"/>
</dbReference>
<evidence type="ECO:0000259" key="7">
    <source>
        <dbReference type="SMART" id="SM00893"/>
    </source>
</evidence>
<accession>A0A6L9XT66</accession>
<comment type="similarity">
    <text evidence="2">Belongs to the ETF beta-subunit/FixA family.</text>
</comment>
<evidence type="ECO:0000256" key="1">
    <source>
        <dbReference type="ARBA" id="ARBA00001974"/>
    </source>
</evidence>
<dbReference type="SUPFAM" id="SSF52402">
    <property type="entry name" value="Adenine nucleotide alpha hydrolases-like"/>
    <property type="match status" value="1"/>
</dbReference>
<evidence type="ECO:0000256" key="4">
    <source>
        <dbReference type="ARBA" id="ARBA00022448"/>
    </source>
</evidence>
<comment type="function">
    <text evidence="6">The electron transfer flavoprotein serves as a specific electron acceptor for other dehydrogenases. It transfers the electrons to the main respiratory chain via ETF-ubiquinone oxidoreductase (ETF dehydrogenase).</text>
</comment>
<dbReference type="InterPro" id="IPR014729">
    <property type="entry name" value="Rossmann-like_a/b/a_fold"/>
</dbReference>
<dbReference type="InterPro" id="IPR014730">
    <property type="entry name" value="ETF_a/b_N"/>
</dbReference>